<evidence type="ECO:0000259" key="2">
    <source>
        <dbReference type="Pfam" id="PF12973"/>
    </source>
</evidence>
<evidence type="ECO:0000313" key="3">
    <source>
        <dbReference type="EMBL" id="GHA68133.1"/>
    </source>
</evidence>
<dbReference type="Proteomes" id="UP000614287">
    <property type="component" value="Unassembled WGS sequence"/>
</dbReference>
<keyword evidence="1" id="KW-0732">Signal</keyword>
<dbReference type="InterPro" id="IPR014710">
    <property type="entry name" value="RmlC-like_jellyroll"/>
</dbReference>
<dbReference type="EMBL" id="BMZG01000003">
    <property type="protein sequence ID" value="GHA68133.1"/>
    <property type="molecule type" value="Genomic_DNA"/>
</dbReference>
<sequence>MLKKITTAVLLCASLTSFAGDVHRFDQVDWQPAGVKGVDMAVLWGKEEDSTAVYAFRIQPGVVIPAHTHSRDYWGVAVQGKWVHIDANGKKVKTGQEAFVRVHGNDLHADSCAGPKACINILDFDGTRDIAFPKK</sequence>
<dbReference type="Gene3D" id="2.60.120.10">
    <property type="entry name" value="Jelly Rolls"/>
    <property type="match status" value="1"/>
</dbReference>
<organism evidence="3 4">
    <name type="scientific">Formosimonas limnophila</name>
    <dbReference type="NCBI Taxonomy" id="1384487"/>
    <lineage>
        <taxon>Bacteria</taxon>
        <taxon>Pseudomonadati</taxon>
        <taxon>Pseudomonadota</taxon>
        <taxon>Betaproteobacteria</taxon>
        <taxon>Burkholderiales</taxon>
        <taxon>Burkholderiaceae</taxon>
        <taxon>Formosimonas</taxon>
    </lineage>
</organism>
<dbReference type="SUPFAM" id="SSF51182">
    <property type="entry name" value="RmlC-like cupins"/>
    <property type="match status" value="1"/>
</dbReference>
<accession>A0A8J3CLS2</accession>
<evidence type="ECO:0000313" key="4">
    <source>
        <dbReference type="Proteomes" id="UP000614287"/>
    </source>
</evidence>
<dbReference type="InterPro" id="IPR025979">
    <property type="entry name" value="ChrR-like_cupin_dom"/>
</dbReference>
<reference evidence="3" key="2">
    <citation type="submission" date="2020-09" db="EMBL/GenBank/DDBJ databases">
        <authorList>
            <person name="Sun Q."/>
            <person name="Kim S."/>
        </authorList>
    </citation>
    <scope>NUCLEOTIDE SEQUENCE</scope>
    <source>
        <strain evidence="3">KCTC 32501</strain>
    </source>
</reference>
<reference evidence="3" key="1">
    <citation type="journal article" date="2014" name="Int. J. Syst. Evol. Microbiol.">
        <title>Complete genome sequence of Corynebacterium casei LMG S-19264T (=DSM 44701T), isolated from a smear-ripened cheese.</title>
        <authorList>
            <consortium name="US DOE Joint Genome Institute (JGI-PGF)"/>
            <person name="Walter F."/>
            <person name="Albersmeier A."/>
            <person name="Kalinowski J."/>
            <person name="Ruckert C."/>
        </authorList>
    </citation>
    <scope>NUCLEOTIDE SEQUENCE</scope>
    <source>
        <strain evidence="3">KCTC 32501</strain>
    </source>
</reference>
<feature type="domain" description="ChrR-like cupin" evidence="2">
    <location>
        <begin position="22"/>
        <end position="109"/>
    </location>
</feature>
<dbReference type="Pfam" id="PF12973">
    <property type="entry name" value="Cupin_7"/>
    <property type="match status" value="1"/>
</dbReference>
<evidence type="ECO:0000256" key="1">
    <source>
        <dbReference type="SAM" id="SignalP"/>
    </source>
</evidence>
<feature type="signal peptide" evidence="1">
    <location>
        <begin position="1"/>
        <end position="19"/>
    </location>
</feature>
<protein>
    <recommendedName>
        <fullName evidence="2">ChrR-like cupin domain-containing protein</fullName>
    </recommendedName>
</protein>
<dbReference type="InterPro" id="IPR011051">
    <property type="entry name" value="RmlC_Cupin_sf"/>
</dbReference>
<feature type="chain" id="PRO_5035146144" description="ChrR-like cupin domain-containing protein" evidence="1">
    <location>
        <begin position="20"/>
        <end position="135"/>
    </location>
</feature>
<comment type="caution">
    <text evidence="3">The sequence shown here is derived from an EMBL/GenBank/DDBJ whole genome shotgun (WGS) entry which is preliminary data.</text>
</comment>
<gene>
    <name evidence="3" type="ORF">GCM10009007_05970</name>
</gene>
<keyword evidence="4" id="KW-1185">Reference proteome</keyword>
<name>A0A8J3CLS2_9BURK</name>
<dbReference type="RefSeq" id="WP_229809689.1">
    <property type="nucleotide sequence ID" value="NZ_BMZG01000003.1"/>
</dbReference>
<dbReference type="AlphaFoldDB" id="A0A8J3CLS2"/>
<proteinExistence type="predicted"/>